<dbReference type="Proteomes" id="UP000681722">
    <property type="component" value="Unassembled WGS sequence"/>
</dbReference>
<dbReference type="Proteomes" id="UP000663829">
    <property type="component" value="Unassembled WGS sequence"/>
</dbReference>
<dbReference type="EMBL" id="CAJOBC010002303">
    <property type="protein sequence ID" value="CAF3726392.1"/>
    <property type="molecule type" value="Genomic_DNA"/>
</dbReference>
<dbReference type="AlphaFoldDB" id="A0A814D5Q7"/>
<keyword evidence="5" id="KW-1185">Reference proteome</keyword>
<evidence type="ECO:0000313" key="4">
    <source>
        <dbReference type="EMBL" id="CAF3850765.1"/>
    </source>
</evidence>
<reference evidence="1" key="1">
    <citation type="submission" date="2021-02" db="EMBL/GenBank/DDBJ databases">
        <authorList>
            <person name="Nowell W R."/>
        </authorList>
    </citation>
    <scope>NUCLEOTIDE SEQUENCE</scope>
</reference>
<dbReference type="OrthoDB" id="9989587at2759"/>
<proteinExistence type="predicted"/>
<protein>
    <submittedName>
        <fullName evidence="1">Uncharacterized protein</fullName>
    </submittedName>
</protein>
<sequence length="199" mass="22823">MFLSFDETFNTLPPTCNQTYQNVECYSDIGFDYVSKTIEIKFGEQSRNGSSASSDDYYTSQETEMWFEPYDLQWTVLKHKCYHGDLCDFEYAKMKVFQMRKLTMNFNQFQERLSSALFTAGSGIGDIRCLSTDGLILTCGENIKSCSLNIDNVNRNETHQGCSSPADDRLPKQLGIKEETSYYLNEPFQIAEQAHGVFQ</sequence>
<comment type="caution">
    <text evidence="1">The sequence shown here is derived from an EMBL/GenBank/DDBJ whole genome shotgun (WGS) entry which is preliminary data.</text>
</comment>
<evidence type="ECO:0000313" key="5">
    <source>
        <dbReference type="Proteomes" id="UP000663829"/>
    </source>
</evidence>
<evidence type="ECO:0000313" key="1">
    <source>
        <dbReference type="EMBL" id="CAF0950703.1"/>
    </source>
</evidence>
<organism evidence="1 5">
    <name type="scientific">Didymodactylos carnosus</name>
    <dbReference type="NCBI Taxonomy" id="1234261"/>
    <lineage>
        <taxon>Eukaryota</taxon>
        <taxon>Metazoa</taxon>
        <taxon>Spiralia</taxon>
        <taxon>Gnathifera</taxon>
        <taxon>Rotifera</taxon>
        <taxon>Eurotatoria</taxon>
        <taxon>Bdelloidea</taxon>
        <taxon>Philodinida</taxon>
        <taxon>Philodinidae</taxon>
        <taxon>Didymodactylos</taxon>
    </lineage>
</organism>
<dbReference type="EMBL" id="CAJNOK010009396">
    <property type="protein sequence ID" value="CAF1088869.1"/>
    <property type="molecule type" value="Genomic_DNA"/>
</dbReference>
<dbReference type="EMBL" id="CAJNOQ010002304">
    <property type="protein sequence ID" value="CAF0950703.1"/>
    <property type="molecule type" value="Genomic_DNA"/>
</dbReference>
<accession>A0A814D5Q7</accession>
<name>A0A814D5Q7_9BILA</name>
<evidence type="ECO:0000313" key="3">
    <source>
        <dbReference type="EMBL" id="CAF3726392.1"/>
    </source>
</evidence>
<evidence type="ECO:0000313" key="2">
    <source>
        <dbReference type="EMBL" id="CAF1088869.1"/>
    </source>
</evidence>
<dbReference type="EMBL" id="CAJOBA010009417">
    <property type="protein sequence ID" value="CAF3850765.1"/>
    <property type="molecule type" value="Genomic_DNA"/>
</dbReference>
<dbReference type="Proteomes" id="UP000677228">
    <property type="component" value="Unassembled WGS sequence"/>
</dbReference>
<dbReference type="Proteomes" id="UP000682733">
    <property type="component" value="Unassembled WGS sequence"/>
</dbReference>
<gene>
    <name evidence="1" type="ORF">GPM918_LOCUS11225</name>
    <name evidence="2" type="ORF">OVA965_LOCUS18714</name>
    <name evidence="3" type="ORF">SRO942_LOCUS11224</name>
    <name evidence="4" type="ORF">TMI583_LOCUS18734</name>
</gene>